<organism evidence="2 3">
    <name type="scientific">Actinospica acidithermotolerans</name>
    <dbReference type="NCBI Taxonomy" id="2828514"/>
    <lineage>
        <taxon>Bacteria</taxon>
        <taxon>Bacillati</taxon>
        <taxon>Actinomycetota</taxon>
        <taxon>Actinomycetes</taxon>
        <taxon>Catenulisporales</taxon>
        <taxon>Actinospicaceae</taxon>
        <taxon>Actinospica</taxon>
    </lineage>
</organism>
<evidence type="ECO:0000313" key="2">
    <source>
        <dbReference type="EMBL" id="MBR7827278.1"/>
    </source>
</evidence>
<dbReference type="Gene3D" id="1.10.287.1080">
    <property type="entry name" value="MazG-like"/>
    <property type="match status" value="2"/>
</dbReference>
<accession>A0A941IJN4</accession>
<comment type="caution">
    <text evidence="2">The sequence shown here is derived from an EMBL/GenBank/DDBJ whole genome shotgun (WGS) entry which is preliminary data.</text>
</comment>
<dbReference type="GO" id="GO:0046052">
    <property type="term" value="P:UTP catabolic process"/>
    <property type="evidence" value="ECO:0007669"/>
    <property type="project" value="TreeGrafter"/>
</dbReference>
<dbReference type="GO" id="GO:0006950">
    <property type="term" value="P:response to stress"/>
    <property type="evidence" value="ECO:0007669"/>
    <property type="project" value="UniProtKB-ARBA"/>
</dbReference>
<dbReference type="Pfam" id="PF03819">
    <property type="entry name" value="MazG"/>
    <property type="match status" value="1"/>
</dbReference>
<dbReference type="CDD" id="cd11528">
    <property type="entry name" value="NTP-PPase_MazG_Nterm"/>
    <property type="match status" value="1"/>
</dbReference>
<keyword evidence="3" id="KW-1185">Reference proteome</keyword>
<dbReference type="SUPFAM" id="SSF101386">
    <property type="entry name" value="all-alpha NTP pyrophosphatases"/>
    <property type="match status" value="1"/>
</dbReference>
<gene>
    <name evidence="2" type="ORF">KDK95_13255</name>
</gene>
<sequence length="361" mass="38459">MDKVSAVTGRIILVPFSPRVAPGLLSAAAWKAVTGAGARVHAGSAEHPILEYLDDQDVEIELIEGETAEVADELLKEAAAGETVVWLADPSGEDQPLVLALGERLTGGSADEAEIELELTPGSYDVPGARLLDLVAVMDRLRSPGGCPWDAQQTHRSLVKFLLEEAYETVETIEDGDPDTPGEGRDALREELGDVLLQVAFHSRIAREHPEDPFDIDDVAQGIVTKLINRHPHVFADVAAGTAADVEANWEQIKAAEKGRTSVVEGVPLNQPALSLAEKLLKRSKNAGMDVTIPLLPQTLRAPADNSDADAQAQVGALLMAVVGLARELGVDPEAALRAEARRLRDEILNQEASRSSGKCG</sequence>
<dbReference type="GO" id="GO:0047429">
    <property type="term" value="F:nucleoside triphosphate diphosphatase activity"/>
    <property type="evidence" value="ECO:0007669"/>
    <property type="project" value="TreeGrafter"/>
</dbReference>
<dbReference type="GO" id="GO:0046047">
    <property type="term" value="P:TTP catabolic process"/>
    <property type="evidence" value="ECO:0007669"/>
    <property type="project" value="TreeGrafter"/>
</dbReference>
<protein>
    <submittedName>
        <fullName evidence="2">MazG family protein</fullName>
    </submittedName>
</protein>
<dbReference type="GO" id="GO:0046061">
    <property type="term" value="P:dATP catabolic process"/>
    <property type="evidence" value="ECO:0007669"/>
    <property type="project" value="TreeGrafter"/>
</dbReference>
<name>A0A941IJN4_9ACTN</name>
<dbReference type="InterPro" id="IPR011551">
    <property type="entry name" value="NTP_PyrPHydrolase_MazG"/>
</dbReference>
<dbReference type="FunFam" id="1.10.287.1080:FF:000001">
    <property type="entry name" value="Nucleoside triphosphate pyrophosphohydrolase"/>
    <property type="match status" value="1"/>
</dbReference>
<dbReference type="PANTHER" id="PTHR30522">
    <property type="entry name" value="NUCLEOSIDE TRIPHOSPHATE PYROPHOSPHOHYDROLASE"/>
    <property type="match status" value="1"/>
</dbReference>
<proteinExistence type="predicted"/>
<dbReference type="InterPro" id="IPR048015">
    <property type="entry name" value="NTP-PPase_MazG-like_N"/>
</dbReference>
<dbReference type="RefSeq" id="WP_212518425.1">
    <property type="nucleotide sequence ID" value="NZ_JAGSOH010000031.1"/>
</dbReference>
<dbReference type="GO" id="GO:0046076">
    <property type="term" value="P:dTTP catabolic process"/>
    <property type="evidence" value="ECO:0007669"/>
    <property type="project" value="TreeGrafter"/>
</dbReference>
<evidence type="ECO:0000259" key="1">
    <source>
        <dbReference type="Pfam" id="PF03819"/>
    </source>
</evidence>
<dbReference type="Proteomes" id="UP000676325">
    <property type="component" value="Unassembled WGS sequence"/>
</dbReference>
<dbReference type="GO" id="GO:0046081">
    <property type="term" value="P:dUTP catabolic process"/>
    <property type="evidence" value="ECO:0007669"/>
    <property type="project" value="TreeGrafter"/>
</dbReference>
<dbReference type="InterPro" id="IPR004518">
    <property type="entry name" value="MazG-like_dom"/>
</dbReference>
<evidence type="ECO:0000313" key="3">
    <source>
        <dbReference type="Proteomes" id="UP000676325"/>
    </source>
</evidence>
<dbReference type="NCBIfam" id="TIGR00444">
    <property type="entry name" value="mazG"/>
    <property type="match status" value="1"/>
</dbReference>
<dbReference type="AlphaFoldDB" id="A0A941IJN4"/>
<reference evidence="2" key="1">
    <citation type="submission" date="2021-04" db="EMBL/GenBank/DDBJ databases">
        <title>Genome based classification of Actinospica acidithermotolerans sp. nov., an actinobacterium isolated from an Indonesian hot spring.</title>
        <authorList>
            <person name="Kusuma A.B."/>
            <person name="Putra K.E."/>
            <person name="Nafisah S."/>
            <person name="Loh J."/>
            <person name="Nouioui I."/>
            <person name="Goodfellow M."/>
        </authorList>
    </citation>
    <scope>NUCLEOTIDE SEQUENCE</scope>
    <source>
        <strain evidence="2">MGRD01-02</strain>
    </source>
</reference>
<dbReference type="EMBL" id="JAGSOH010000031">
    <property type="protein sequence ID" value="MBR7827278.1"/>
    <property type="molecule type" value="Genomic_DNA"/>
</dbReference>
<dbReference type="GO" id="GO:0006203">
    <property type="term" value="P:dGTP catabolic process"/>
    <property type="evidence" value="ECO:0007669"/>
    <property type="project" value="TreeGrafter"/>
</dbReference>
<feature type="domain" description="NTP pyrophosphohydrolase MazG-like" evidence="1">
    <location>
        <begin position="153"/>
        <end position="235"/>
    </location>
</feature>
<dbReference type="PANTHER" id="PTHR30522:SF0">
    <property type="entry name" value="NUCLEOSIDE TRIPHOSPHATE PYROPHOSPHOHYDROLASE"/>
    <property type="match status" value="1"/>
</dbReference>